<dbReference type="STRING" id="47427.A0A2H3E4F3"/>
<reference evidence="5" key="1">
    <citation type="journal article" date="2017" name="Nat. Ecol. Evol.">
        <title>Genome expansion and lineage-specific genetic innovations in the forest pathogenic fungi Armillaria.</title>
        <authorList>
            <person name="Sipos G."/>
            <person name="Prasanna A.N."/>
            <person name="Walter M.C."/>
            <person name="O'Connor E."/>
            <person name="Balint B."/>
            <person name="Krizsan K."/>
            <person name="Kiss B."/>
            <person name="Hess J."/>
            <person name="Varga T."/>
            <person name="Slot J."/>
            <person name="Riley R."/>
            <person name="Boka B."/>
            <person name="Rigling D."/>
            <person name="Barry K."/>
            <person name="Lee J."/>
            <person name="Mihaltcheva S."/>
            <person name="LaButti K."/>
            <person name="Lipzen A."/>
            <person name="Waldron R."/>
            <person name="Moloney N.M."/>
            <person name="Sperisen C."/>
            <person name="Kredics L."/>
            <person name="Vagvoelgyi C."/>
            <person name="Patrignani A."/>
            <person name="Fitzpatrick D."/>
            <person name="Nagy I."/>
            <person name="Doyle S."/>
            <person name="Anderson J.B."/>
            <person name="Grigoriev I.V."/>
            <person name="Gueldener U."/>
            <person name="Muensterkoetter M."/>
            <person name="Nagy L.G."/>
        </authorList>
    </citation>
    <scope>NUCLEOTIDE SEQUENCE [LARGE SCALE GENOMIC DNA]</scope>
    <source>
        <strain evidence="5">Ar21-2</strain>
    </source>
</reference>
<dbReference type="InParanoid" id="A0A2H3E4F3"/>
<evidence type="ECO:0000313" key="5">
    <source>
        <dbReference type="Proteomes" id="UP000217790"/>
    </source>
</evidence>
<feature type="region of interest" description="Disordered" evidence="1">
    <location>
        <begin position="1"/>
        <end position="92"/>
    </location>
</feature>
<feature type="transmembrane region" description="Helical" evidence="2">
    <location>
        <begin position="176"/>
        <end position="195"/>
    </location>
</feature>
<evidence type="ECO:0000313" key="4">
    <source>
        <dbReference type="EMBL" id="PBK98602.1"/>
    </source>
</evidence>
<feature type="transmembrane region" description="Helical" evidence="2">
    <location>
        <begin position="148"/>
        <end position="170"/>
    </location>
</feature>
<organism evidence="4 5">
    <name type="scientific">Armillaria gallica</name>
    <name type="common">Bulbous honey fungus</name>
    <name type="synonym">Armillaria bulbosa</name>
    <dbReference type="NCBI Taxonomy" id="47427"/>
    <lineage>
        <taxon>Eukaryota</taxon>
        <taxon>Fungi</taxon>
        <taxon>Dikarya</taxon>
        <taxon>Basidiomycota</taxon>
        <taxon>Agaricomycotina</taxon>
        <taxon>Agaricomycetes</taxon>
        <taxon>Agaricomycetidae</taxon>
        <taxon>Agaricales</taxon>
        <taxon>Marasmiineae</taxon>
        <taxon>Physalacriaceae</taxon>
        <taxon>Armillaria</taxon>
    </lineage>
</organism>
<feature type="domain" description="SMODS and SLOG-associating 2TM effector" evidence="3">
    <location>
        <begin position="132"/>
        <end position="252"/>
    </location>
</feature>
<dbReference type="NCBIfam" id="NF033635">
    <property type="entry name" value="SLATT_fungal"/>
    <property type="match status" value="1"/>
</dbReference>
<dbReference type="Proteomes" id="UP000217790">
    <property type="component" value="Unassembled WGS sequence"/>
</dbReference>
<dbReference type="AlphaFoldDB" id="A0A2H3E4F3"/>
<keyword evidence="5" id="KW-1185">Reference proteome</keyword>
<evidence type="ECO:0000256" key="2">
    <source>
        <dbReference type="SAM" id="Phobius"/>
    </source>
</evidence>
<keyword evidence="2" id="KW-0472">Membrane</keyword>
<evidence type="ECO:0000256" key="1">
    <source>
        <dbReference type="SAM" id="MobiDB-lite"/>
    </source>
</evidence>
<feature type="region of interest" description="Disordered" evidence="1">
    <location>
        <begin position="250"/>
        <end position="278"/>
    </location>
</feature>
<proteinExistence type="predicted"/>
<accession>A0A2H3E4F3</accession>
<dbReference type="Pfam" id="PF18142">
    <property type="entry name" value="SLATT_fungal"/>
    <property type="match status" value="1"/>
</dbReference>
<keyword evidence="2" id="KW-1133">Transmembrane helix</keyword>
<sequence>MDAPNRVGNSHSQTLGGSSLAGLGPTIAAPVPIIGPEGNSAYTSIRHSSPLSDQGDAPRSDTSYAPLRSAQSLSNSPLPPLPGHDPISHVRNPLRRSDTDWVHPVIDWAVPVEKPPRLKTVGDRLGPTLTTARTARVKYISKARMTGYALNIAIGLQVLLGALTTALSAATSGKQTSIAISVLGGISTMVASYLARARGTNEPQRSLTRVKDIEQFIRECEAFDMDHGQDTGHEFDSRLENFRRRYEELLGNTNREQKRSTPENTGQNPKVPVMPGIV</sequence>
<name>A0A2H3E4F3_ARMGA</name>
<dbReference type="InterPro" id="IPR041622">
    <property type="entry name" value="SLATT_fungi"/>
</dbReference>
<keyword evidence="2" id="KW-0812">Transmembrane</keyword>
<evidence type="ECO:0000259" key="3">
    <source>
        <dbReference type="Pfam" id="PF18142"/>
    </source>
</evidence>
<feature type="compositionally biased region" description="Polar residues" evidence="1">
    <location>
        <begin position="40"/>
        <end position="52"/>
    </location>
</feature>
<protein>
    <recommendedName>
        <fullName evidence="3">SMODS and SLOG-associating 2TM effector domain-containing protein</fullName>
    </recommendedName>
</protein>
<dbReference type="OrthoDB" id="3245801at2759"/>
<dbReference type="EMBL" id="KZ293648">
    <property type="protein sequence ID" value="PBK98602.1"/>
    <property type="molecule type" value="Genomic_DNA"/>
</dbReference>
<feature type="compositionally biased region" description="Polar residues" evidence="1">
    <location>
        <begin position="7"/>
        <end position="17"/>
    </location>
</feature>
<gene>
    <name evidence="4" type="ORF">ARMGADRAFT_1008992</name>
</gene>